<dbReference type="AlphaFoldDB" id="A0A8D8G5D1"/>
<sequence length="128" mass="14712">MAADSHTRWRWRRSRAQPWGRIKGPVSQYWVELEPKQNGGVGENPLVSWSSCEFDLKEGRERGCDRRCVTSGCQILSTKFKTRVRGSASARGRLGDVSKRFSFLVRNFACRRFEGGVLKSQRAFEIQK</sequence>
<protein>
    <submittedName>
        <fullName evidence="1">(northern house mosquito) hypothetical protein</fullName>
    </submittedName>
</protein>
<reference evidence="1" key="1">
    <citation type="submission" date="2021-05" db="EMBL/GenBank/DDBJ databases">
        <authorList>
            <person name="Alioto T."/>
            <person name="Alioto T."/>
            <person name="Gomez Garrido J."/>
        </authorList>
    </citation>
    <scope>NUCLEOTIDE SEQUENCE</scope>
</reference>
<organism evidence="1">
    <name type="scientific">Culex pipiens</name>
    <name type="common">House mosquito</name>
    <dbReference type="NCBI Taxonomy" id="7175"/>
    <lineage>
        <taxon>Eukaryota</taxon>
        <taxon>Metazoa</taxon>
        <taxon>Ecdysozoa</taxon>
        <taxon>Arthropoda</taxon>
        <taxon>Hexapoda</taxon>
        <taxon>Insecta</taxon>
        <taxon>Pterygota</taxon>
        <taxon>Neoptera</taxon>
        <taxon>Endopterygota</taxon>
        <taxon>Diptera</taxon>
        <taxon>Nematocera</taxon>
        <taxon>Culicoidea</taxon>
        <taxon>Culicidae</taxon>
        <taxon>Culicinae</taxon>
        <taxon>Culicini</taxon>
        <taxon>Culex</taxon>
        <taxon>Culex</taxon>
    </lineage>
</organism>
<proteinExistence type="predicted"/>
<dbReference type="EMBL" id="HBUE01132431">
    <property type="protein sequence ID" value="CAG6497067.1"/>
    <property type="molecule type" value="Transcribed_RNA"/>
</dbReference>
<dbReference type="EMBL" id="HBUE01132427">
    <property type="protein sequence ID" value="CAG6497066.1"/>
    <property type="molecule type" value="Transcribed_RNA"/>
</dbReference>
<accession>A0A8D8G5D1</accession>
<evidence type="ECO:0000313" key="1">
    <source>
        <dbReference type="EMBL" id="CAG6497067.1"/>
    </source>
</evidence>
<name>A0A8D8G5D1_CULPI</name>